<dbReference type="Gene3D" id="3.40.190.10">
    <property type="entry name" value="Periplasmic binding protein-like II"/>
    <property type="match status" value="2"/>
</dbReference>
<evidence type="ECO:0000313" key="5">
    <source>
        <dbReference type="Proteomes" id="UP001521150"/>
    </source>
</evidence>
<dbReference type="EMBL" id="JAJVCN010000003">
    <property type="protein sequence ID" value="MCE7009141.1"/>
    <property type="molecule type" value="Genomic_DNA"/>
</dbReference>
<dbReference type="Pfam" id="PF12849">
    <property type="entry name" value="PBP_like_2"/>
    <property type="match status" value="1"/>
</dbReference>
<keyword evidence="5" id="KW-1185">Reference proteome</keyword>
<proteinExistence type="predicted"/>
<dbReference type="InterPro" id="IPR024370">
    <property type="entry name" value="PBP_domain"/>
</dbReference>
<dbReference type="SUPFAM" id="SSF53850">
    <property type="entry name" value="Periplasmic binding protein-like II"/>
    <property type="match status" value="1"/>
</dbReference>
<keyword evidence="2" id="KW-1133">Transmembrane helix</keyword>
<accession>A0ABS8ZN00</accession>
<feature type="transmembrane region" description="Helical" evidence="2">
    <location>
        <begin position="6"/>
        <end position="30"/>
    </location>
</feature>
<dbReference type="InterPro" id="IPR050811">
    <property type="entry name" value="Phosphate_ABC_transporter"/>
</dbReference>
<evidence type="ECO:0000259" key="3">
    <source>
        <dbReference type="Pfam" id="PF12849"/>
    </source>
</evidence>
<protein>
    <submittedName>
        <fullName evidence="4">Substrate-binding domain-containing protein</fullName>
    </submittedName>
</protein>
<evidence type="ECO:0000256" key="1">
    <source>
        <dbReference type="ARBA" id="ARBA00022729"/>
    </source>
</evidence>
<gene>
    <name evidence="4" type="ORF">LWC34_40960</name>
</gene>
<evidence type="ECO:0000256" key="2">
    <source>
        <dbReference type="SAM" id="Phobius"/>
    </source>
</evidence>
<feature type="domain" description="PBP" evidence="3">
    <location>
        <begin position="237"/>
        <end position="489"/>
    </location>
</feature>
<keyword evidence="2" id="KW-0812">Transmembrane</keyword>
<name>A0ABS8ZN00_9PSEU</name>
<sequence length="516" mass="55701">MDLDLWALILSIVGIGVPVFAFMWEFVFVGRKRLGYRVQMDTTATDEVKSDKLSTTLAGVLSDMKRENGTELVNPSFVLVKIENDGATTIGSADYQVIPEVKAGIRILFPNRTVAGLVVTELSQSTLRQNFQEGSGLDSRNTLNGAEQKVGVVDLPRVPLNRNDHYKVLVVLENGTGDEALEKPKVEVGILGGHVKETESGTGMSRRTGALLVFLTVVILGLGLFTVFNEDTPLDCATGAVTLTGSTAIESVMREAGDMYAKTCPGASFAFSFQGSSAGLTSLQDAGDQLKASPPVLAFSDGAKADLQPQLLPRPVAFMLFTLVVNKDAGVSDLSIDQVRRLYDGQIANWQEIGGNDVPVTLISRKPGSGTRTTFQHQILQGKREPATNSDNCRTRDNGGAPGIVRCERDRTDDLLNGVATVRGALGYAELGAAIRRTDLVVVRMDGQKATLDAATHGAYPFWETEFAYTYQEPKADSLAASFLRYLTNQVGKDIIRSHGNRPCDELQNPVLCKPV</sequence>
<comment type="caution">
    <text evidence="4">The sequence shown here is derived from an EMBL/GenBank/DDBJ whole genome shotgun (WGS) entry which is preliminary data.</text>
</comment>
<dbReference type="PANTHER" id="PTHR30570">
    <property type="entry name" value="PERIPLASMIC PHOSPHATE BINDING COMPONENT OF PHOSPHATE ABC TRANSPORTER"/>
    <property type="match status" value="1"/>
</dbReference>
<dbReference type="PANTHER" id="PTHR30570:SF1">
    <property type="entry name" value="PHOSPHATE-BINDING PROTEIN PSTS"/>
    <property type="match status" value="1"/>
</dbReference>
<evidence type="ECO:0000313" key="4">
    <source>
        <dbReference type="EMBL" id="MCE7009141.1"/>
    </source>
</evidence>
<keyword evidence="2" id="KW-0472">Membrane</keyword>
<dbReference type="Proteomes" id="UP001521150">
    <property type="component" value="Unassembled WGS sequence"/>
</dbReference>
<organism evidence="4 5">
    <name type="scientific">Kibdelosporangium philippinense</name>
    <dbReference type="NCBI Taxonomy" id="211113"/>
    <lineage>
        <taxon>Bacteria</taxon>
        <taxon>Bacillati</taxon>
        <taxon>Actinomycetota</taxon>
        <taxon>Actinomycetes</taxon>
        <taxon>Pseudonocardiales</taxon>
        <taxon>Pseudonocardiaceae</taxon>
        <taxon>Kibdelosporangium</taxon>
    </lineage>
</organism>
<dbReference type="RefSeq" id="WP_233730566.1">
    <property type="nucleotide sequence ID" value="NZ_JAJVCN010000003.1"/>
</dbReference>
<keyword evidence="1" id="KW-0732">Signal</keyword>
<feature type="transmembrane region" description="Helical" evidence="2">
    <location>
        <begin position="209"/>
        <end position="228"/>
    </location>
</feature>
<reference evidence="4 5" key="1">
    <citation type="submission" date="2021-12" db="EMBL/GenBank/DDBJ databases">
        <title>Genome sequence of Kibdelosporangium philippinense ATCC 49844.</title>
        <authorList>
            <person name="Fedorov E.A."/>
            <person name="Omeragic M."/>
            <person name="Shalygina K.F."/>
            <person name="Maclea K.S."/>
        </authorList>
    </citation>
    <scope>NUCLEOTIDE SEQUENCE [LARGE SCALE GENOMIC DNA]</scope>
    <source>
        <strain evidence="4 5">ATCC 49844</strain>
    </source>
</reference>